<dbReference type="STRING" id="946483.Cenrod_1412"/>
<dbReference type="AlphaFoldDB" id="U5NBF0"/>
<proteinExistence type="predicted"/>
<gene>
    <name evidence="1" type="ORF">Cenrod_1412</name>
</gene>
<evidence type="ECO:0000313" key="2">
    <source>
        <dbReference type="Proteomes" id="UP000017184"/>
    </source>
</evidence>
<dbReference type="Proteomes" id="UP000017184">
    <property type="component" value="Chromosome"/>
</dbReference>
<organism evidence="1 2">
    <name type="scientific">Candidatus Symbiobacter mobilis CR</name>
    <dbReference type="NCBI Taxonomy" id="946483"/>
    <lineage>
        <taxon>Bacteria</taxon>
        <taxon>Pseudomonadati</taxon>
        <taxon>Pseudomonadota</taxon>
        <taxon>Betaproteobacteria</taxon>
        <taxon>Burkholderiales</taxon>
        <taxon>Comamonadaceae</taxon>
    </lineage>
</organism>
<dbReference type="HOGENOM" id="CLU_2714928_0_0_4"/>
<protein>
    <submittedName>
        <fullName evidence="1">Uncharacterized protein</fullName>
    </submittedName>
</protein>
<keyword evidence="2" id="KW-1185">Reference proteome</keyword>
<reference evidence="1 2" key="1">
    <citation type="journal article" date="2013" name="Genome Biol.">
        <title>Genomic analysis reveals key aspects of prokaryotic symbiosis in the phototrophic consortium "Chlorochromatium aggregatum".</title>
        <authorList>
            <person name="Liu Z."/>
            <person name="Muller J."/>
            <person name="Li T."/>
            <person name="Alvey R.M."/>
            <person name="Vogl K."/>
            <person name="Frigaard N.U."/>
            <person name="Rockwell N.C."/>
            <person name="Boyd E.S."/>
            <person name="Tomsho L.P."/>
            <person name="Schuster S.C."/>
            <person name="Henke P."/>
            <person name="Rohde M."/>
            <person name="Overmann J."/>
            <person name="Bryant D.A."/>
        </authorList>
    </citation>
    <scope>NUCLEOTIDE SEQUENCE [LARGE SCALE GENOMIC DNA]</scope>
    <source>
        <strain evidence="1">CR</strain>
    </source>
</reference>
<dbReference type="EMBL" id="CP004885">
    <property type="protein sequence ID" value="AGX87499.1"/>
    <property type="molecule type" value="Genomic_DNA"/>
</dbReference>
<sequence length="72" mass="8068">MLDWNTQARIGPWASGGQCRVVAVGCSHRTSANVTQGQTCPIPHFDGLFAVTYCFYKQKQGMFFGRIPKSWQ</sequence>
<dbReference type="KEGG" id="cbx:Cenrod_1412"/>
<name>U5NBF0_9BURK</name>
<accession>U5NBF0</accession>
<evidence type="ECO:0000313" key="1">
    <source>
        <dbReference type="EMBL" id="AGX87499.1"/>
    </source>
</evidence>